<keyword evidence="2 8" id="KW-0812">Transmembrane</keyword>
<dbReference type="CDD" id="cd14978">
    <property type="entry name" value="7tmA_FMRFamide_R-like"/>
    <property type="match status" value="1"/>
</dbReference>
<accession>A0AAD9K1U6</accession>
<evidence type="ECO:0000256" key="6">
    <source>
        <dbReference type="ARBA" id="ARBA00023170"/>
    </source>
</evidence>
<evidence type="ECO:0000256" key="5">
    <source>
        <dbReference type="ARBA" id="ARBA00023136"/>
    </source>
</evidence>
<dbReference type="EMBL" id="JAODUP010000096">
    <property type="protein sequence ID" value="KAK2162568.1"/>
    <property type="molecule type" value="Genomic_DNA"/>
</dbReference>
<feature type="transmembrane region" description="Helical" evidence="9">
    <location>
        <begin position="181"/>
        <end position="203"/>
    </location>
</feature>
<comment type="subcellular location">
    <subcellularLocation>
        <location evidence="1">Membrane</location>
        <topology evidence="1">Multi-pass membrane protein</topology>
    </subcellularLocation>
</comment>
<reference evidence="11" key="1">
    <citation type="journal article" date="2023" name="Mol. Biol. Evol.">
        <title>Third-Generation Sequencing Reveals the Adaptive Role of the Epigenome in Three Deep-Sea Polychaetes.</title>
        <authorList>
            <person name="Perez M."/>
            <person name="Aroh O."/>
            <person name="Sun Y."/>
            <person name="Lan Y."/>
            <person name="Juniper S.K."/>
            <person name="Young C.R."/>
            <person name="Angers B."/>
            <person name="Qian P.Y."/>
        </authorList>
    </citation>
    <scope>NUCLEOTIDE SEQUENCE</scope>
    <source>
        <strain evidence="11">P08H-3</strain>
    </source>
</reference>
<dbReference type="PANTHER" id="PTHR24243:SF230">
    <property type="entry name" value="G-PROTEIN COUPLED RECEPTORS FAMILY 1 PROFILE DOMAIN-CONTAINING PROTEIN"/>
    <property type="match status" value="1"/>
</dbReference>
<keyword evidence="6 8" id="KW-0675">Receptor</keyword>
<evidence type="ECO:0000256" key="1">
    <source>
        <dbReference type="ARBA" id="ARBA00004141"/>
    </source>
</evidence>
<feature type="transmembrane region" description="Helical" evidence="9">
    <location>
        <begin position="141"/>
        <end position="161"/>
    </location>
</feature>
<feature type="transmembrane region" description="Helical" evidence="9">
    <location>
        <begin position="109"/>
        <end position="129"/>
    </location>
</feature>
<evidence type="ECO:0000256" key="8">
    <source>
        <dbReference type="RuleBase" id="RU000688"/>
    </source>
</evidence>
<sequence>MLLYCLLSTHLQSGECQFAGQGDHFFMDIIERNFTPYGVHFAFDDVMIERCNCSDRVERLICEILNGTAANVTSSCPDSALLEDDWWDLLALKKGKGQFRKLMDTFNLYLTPVIIILGVVGNFLSFLVFSVSHLRRNSSSVYLAALALVDTGFLLSLLIVWLDKVDVPLFDKQGWCQMVVYLTHLCPFLSVWYVVGFTAERYVIVWHPLRKDRFCTPRTSKLGVGVLSVVGLTLYSFTTWTSGIMIVTGDEPMCIPFPRYYDIITFLSTIDALITLILPSIIIVVLNIRILIRIHQIQKRMASNRRQVALAFSHSNAHKMSTLKAEISDKGSMHFRFSNRSLTDAEVTFLPPIDVAETKRNKRTVAFRGRSQYRLARMLLVASSVFVLLNIPVHYFKIQAFMQHLFGYSYKSSKRDLQWHQFFQLIYYVNFAINFFVYSVCGRPFRSGLKHLVLRLRYNMKHFLCKWKRRYDRSGGLGPRATLRWGFAIRISTILWISTIFFMEYFASSAH</sequence>
<dbReference type="InterPro" id="IPR000276">
    <property type="entry name" value="GPCR_Rhodpsn"/>
</dbReference>
<protein>
    <recommendedName>
        <fullName evidence="10">G-protein coupled receptors family 1 profile domain-containing protein</fullName>
    </recommendedName>
</protein>
<dbReference type="Pfam" id="PF00001">
    <property type="entry name" value="7tm_1"/>
    <property type="match status" value="1"/>
</dbReference>
<feature type="transmembrane region" description="Helical" evidence="9">
    <location>
        <begin position="422"/>
        <end position="441"/>
    </location>
</feature>
<dbReference type="GO" id="GO:0004930">
    <property type="term" value="F:G protein-coupled receptor activity"/>
    <property type="evidence" value="ECO:0007669"/>
    <property type="project" value="UniProtKB-KW"/>
</dbReference>
<evidence type="ECO:0000256" key="3">
    <source>
        <dbReference type="ARBA" id="ARBA00022989"/>
    </source>
</evidence>
<feature type="transmembrane region" description="Helical" evidence="9">
    <location>
        <begin position="487"/>
        <end position="507"/>
    </location>
</feature>
<feature type="domain" description="G-protein coupled receptors family 1 profile" evidence="10">
    <location>
        <begin position="121"/>
        <end position="438"/>
    </location>
</feature>
<evidence type="ECO:0000256" key="4">
    <source>
        <dbReference type="ARBA" id="ARBA00023040"/>
    </source>
</evidence>
<dbReference type="PANTHER" id="PTHR24243">
    <property type="entry name" value="G-PROTEIN COUPLED RECEPTOR"/>
    <property type="match status" value="1"/>
</dbReference>
<evidence type="ECO:0000313" key="11">
    <source>
        <dbReference type="EMBL" id="KAK2162568.1"/>
    </source>
</evidence>
<feature type="transmembrane region" description="Helical" evidence="9">
    <location>
        <begin position="266"/>
        <end position="292"/>
    </location>
</feature>
<evidence type="ECO:0000256" key="7">
    <source>
        <dbReference type="ARBA" id="ARBA00023224"/>
    </source>
</evidence>
<dbReference type="InterPro" id="IPR017452">
    <property type="entry name" value="GPCR_Rhodpsn_7TM"/>
</dbReference>
<evidence type="ECO:0000256" key="9">
    <source>
        <dbReference type="SAM" id="Phobius"/>
    </source>
</evidence>
<feature type="transmembrane region" description="Helical" evidence="9">
    <location>
        <begin position="378"/>
        <end position="402"/>
    </location>
</feature>
<dbReference type="SUPFAM" id="SSF81321">
    <property type="entry name" value="Family A G protein-coupled receptor-like"/>
    <property type="match status" value="1"/>
</dbReference>
<keyword evidence="7 8" id="KW-0807">Transducer</keyword>
<dbReference type="Gene3D" id="1.20.1070.10">
    <property type="entry name" value="Rhodopsin 7-helix transmembrane proteins"/>
    <property type="match status" value="1"/>
</dbReference>
<keyword evidence="5 9" id="KW-0472">Membrane</keyword>
<dbReference type="PROSITE" id="PS00237">
    <property type="entry name" value="G_PROTEIN_RECEP_F1_1"/>
    <property type="match status" value="1"/>
</dbReference>
<evidence type="ECO:0000259" key="10">
    <source>
        <dbReference type="PROSITE" id="PS50262"/>
    </source>
</evidence>
<organism evidence="11 12">
    <name type="scientific">Paralvinella palmiformis</name>
    <dbReference type="NCBI Taxonomy" id="53620"/>
    <lineage>
        <taxon>Eukaryota</taxon>
        <taxon>Metazoa</taxon>
        <taxon>Spiralia</taxon>
        <taxon>Lophotrochozoa</taxon>
        <taxon>Annelida</taxon>
        <taxon>Polychaeta</taxon>
        <taxon>Sedentaria</taxon>
        <taxon>Canalipalpata</taxon>
        <taxon>Terebellida</taxon>
        <taxon>Terebelliformia</taxon>
        <taxon>Alvinellidae</taxon>
        <taxon>Paralvinella</taxon>
    </lineage>
</organism>
<gene>
    <name evidence="11" type="ORF">LSH36_96g04019</name>
</gene>
<name>A0AAD9K1U6_9ANNE</name>
<evidence type="ECO:0000313" key="12">
    <source>
        <dbReference type="Proteomes" id="UP001208570"/>
    </source>
</evidence>
<feature type="transmembrane region" description="Helical" evidence="9">
    <location>
        <begin position="224"/>
        <end position="246"/>
    </location>
</feature>
<comment type="caution">
    <text evidence="11">The sequence shown here is derived from an EMBL/GenBank/DDBJ whole genome shotgun (WGS) entry which is preliminary data.</text>
</comment>
<keyword evidence="4 8" id="KW-0297">G-protein coupled receptor</keyword>
<comment type="similarity">
    <text evidence="8">Belongs to the G-protein coupled receptor 1 family.</text>
</comment>
<dbReference type="GO" id="GO:0005886">
    <property type="term" value="C:plasma membrane"/>
    <property type="evidence" value="ECO:0007669"/>
    <property type="project" value="TreeGrafter"/>
</dbReference>
<dbReference type="PROSITE" id="PS50262">
    <property type="entry name" value="G_PROTEIN_RECEP_F1_2"/>
    <property type="match status" value="1"/>
</dbReference>
<dbReference type="Proteomes" id="UP001208570">
    <property type="component" value="Unassembled WGS sequence"/>
</dbReference>
<dbReference type="AlphaFoldDB" id="A0AAD9K1U6"/>
<dbReference type="PRINTS" id="PR00237">
    <property type="entry name" value="GPCRRHODOPSN"/>
</dbReference>
<proteinExistence type="inferred from homology"/>
<keyword evidence="12" id="KW-1185">Reference proteome</keyword>
<keyword evidence="3 9" id="KW-1133">Transmembrane helix</keyword>
<evidence type="ECO:0000256" key="2">
    <source>
        <dbReference type="ARBA" id="ARBA00022692"/>
    </source>
</evidence>